<evidence type="ECO:0000259" key="2">
    <source>
        <dbReference type="Pfam" id="PF04892"/>
    </source>
</evidence>
<gene>
    <name evidence="3" type="ORF">IAB36_04520</name>
</gene>
<keyword evidence="1" id="KW-1133">Transmembrane helix</keyword>
<feature type="non-terminal residue" evidence="3">
    <location>
        <position position="1"/>
    </location>
</feature>
<evidence type="ECO:0000256" key="1">
    <source>
        <dbReference type="SAM" id="Phobius"/>
    </source>
</evidence>
<dbReference type="Pfam" id="PF04892">
    <property type="entry name" value="VanZ"/>
    <property type="match status" value="1"/>
</dbReference>
<dbReference type="PANTHER" id="PTHR28008">
    <property type="entry name" value="DOMAIN PROTEIN, PUTATIVE (AFU_ORTHOLOGUE AFUA_3G10980)-RELATED"/>
    <property type="match status" value="1"/>
</dbReference>
<dbReference type="NCBIfam" id="NF037970">
    <property type="entry name" value="vanZ_1"/>
    <property type="match status" value="1"/>
</dbReference>
<feature type="transmembrane region" description="Helical" evidence="1">
    <location>
        <begin position="128"/>
        <end position="149"/>
    </location>
</feature>
<keyword evidence="1" id="KW-0812">Transmembrane</keyword>
<evidence type="ECO:0000313" key="4">
    <source>
        <dbReference type="Proteomes" id="UP000886749"/>
    </source>
</evidence>
<name>A0A9D1AIZ8_9FIRM</name>
<dbReference type="PANTHER" id="PTHR28008:SF1">
    <property type="entry name" value="DOMAIN PROTEIN, PUTATIVE (AFU_ORTHOLOGUE AFUA_3G10980)-RELATED"/>
    <property type="match status" value="1"/>
</dbReference>
<keyword evidence="1" id="KW-0472">Membrane</keyword>
<dbReference type="InterPro" id="IPR006976">
    <property type="entry name" value="VanZ-like"/>
</dbReference>
<evidence type="ECO:0000313" key="3">
    <source>
        <dbReference type="EMBL" id="HIR41075.1"/>
    </source>
</evidence>
<protein>
    <submittedName>
        <fullName evidence="3">VanZ family protein</fullName>
    </submittedName>
</protein>
<feature type="domain" description="VanZ-like" evidence="2">
    <location>
        <begin position="16"/>
        <end position="144"/>
    </location>
</feature>
<feature type="transmembrane region" description="Helical" evidence="1">
    <location>
        <begin position="12"/>
        <end position="32"/>
    </location>
</feature>
<reference evidence="3" key="1">
    <citation type="submission" date="2020-10" db="EMBL/GenBank/DDBJ databases">
        <authorList>
            <person name="Gilroy R."/>
        </authorList>
    </citation>
    <scope>NUCLEOTIDE SEQUENCE</scope>
    <source>
        <strain evidence="3">CHK184-25365</strain>
    </source>
</reference>
<organism evidence="3 4">
    <name type="scientific">Candidatus Egerieicola pullicola</name>
    <dbReference type="NCBI Taxonomy" id="2840775"/>
    <lineage>
        <taxon>Bacteria</taxon>
        <taxon>Bacillati</taxon>
        <taxon>Bacillota</taxon>
        <taxon>Clostridia</taxon>
        <taxon>Eubacteriales</taxon>
        <taxon>Oscillospiraceae</taxon>
        <taxon>Oscillospiraceae incertae sedis</taxon>
        <taxon>Candidatus Egerieicola</taxon>
    </lineage>
</organism>
<reference evidence="3" key="2">
    <citation type="journal article" date="2021" name="PeerJ">
        <title>Extensive microbial diversity within the chicken gut microbiome revealed by metagenomics and culture.</title>
        <authorList>
            <person name="Gilroy R."/>
            <person name="Ravi A."/>
            <person name="Getino M."/>
            <person name="Pursley I."/>
            <person name="Horton D.L."/>
            <person name="Alikhan N.F."/>
            <person name="Baker D."/>
            <person name="Gharbi K."/>
            <person name="Hall N."/>
            <person name="Watson M."/>
            <person name="Adriaenssens E.M."/>
            <person name="Foster-Nyarko E."/>
            <person name="Jarju S."/>
            <person name="Secka A."/>
            <person name="Antonio M."/>
            <person name="Oren A."/>
            <person name="Chaudhuri R.R."/>
            <person name="La Ragione R."/>
            <person name="Hildebrand F."/>
            <person name="Pallen M.J."/>
        </authorList>
    </citation>
    <scope>NUCLEOTIDE SEQUENCE</scope>
    <source>
        <strain evidence="3">CHK184-25365</strain>
    </source>
</reference>
<dbReference type="EMBL" id="DVGY01000099">
    <property type="protein sequence ID" value="HIR41075.1"/>
    <property type="molecule type" value="Genomic_DNA"/>
</dbReference>
<comment type="caution">
    <text evidence="3">The sequence shown here is derived from an EMBL/GenBank/DDBJ whole genome shotgun (WGS) entry which is preliminary data.</text>
</comment>
<accession>A0A9D1AIZ8</accession>
<dbReference type="Proteomes" id="UP000886749">
    <property type="component" value="Unassembled WGS sequence"/>
</dbReference>
<feature type="transmembrane region" description="Helical" evidence="1">
    <location>
        <begin position="44"/>
        <end position="65"/>
    </location>
</feature>
<proteinExistence type="predicted"/>
<dbReference type="AlphaFoldDB" id="A0A9D1AIZ8"/>
<sequence>KTKLLLPHRKGKLLLFLLLSLGMVAFIFTRSLQPGEASEAESGFFVWLLQLLGLGGTDAGLLEHLVRKTAHFVEYACLGGVLACFWRTVLLRHGTAGLLAGITAAAVAAVDETIQHWVPGRTGQLSDVLLDTAGAVTGLVLVLLALWLWRRHGQKQNVKRSNLRQP</sequence>